<comment type="subunit">
    <text evidence="2">Monomer.</text>
</comment>
<dbReference type="EMBL" id="CP097753">
    <property type="protein sequence ID" value="URJ27946.1"/>
    <property type="molecule type" value="Genomic_DNA"/>
</dbReference>
<dbReference type="InterPro" id="IPR007457">
    <property type="entry name" value="Fe_traffick_prot_YggX"/>
</dbReference>
<dbReference type="PANTHER" id="PTHR36965">
    <property type="entry name" value="FE(2+)-TRAFFICKING PROTEIN-RELATED"/>
    <property type="match status" value="1"/>
</dbReference>
<proteinExistence type="inferred from homology"/>
<dbReference type="NCBIfam" id="NF003817">
    <property type="entry name" value="PRK05408.1"/>
    <property type="match status" value="1"/>
</dbReference>
<dbReference type="Pfam" id="PF04362">
    <property type="entry name" value="Iron_traffic"/>
    <property type="match status" value="1"/>
</dbReference>
<dbReference type="InterPro" id="IPR036766">
    <property type="entry name" value="Fe_traffick_prot_YggX_sf"/>
</dbReference>
<dbReference type="PANTHER" id="PTHR36965:SF1">
    <property type="entry name" value="FE(2+)-TRAFFICKING PROTEIN-RELATED"/>
    <property type="match status" value="1"/>
</dbReference>
<gene>
    <name evidence="3" type="ORF">M9393_01985</name>
</gene>
<dbReference type="GO" id="GO:0005829">
    <property type="term" value="C:cytosol"/>
    <property type="evidence" value="ECO:0007669"/>
    <property type="project" value="TreeGrafter"/>
</dbReference>
<dbReference type="HAMAP" id="MF_00686">
    <property type="entry name" value="Fe_traffic_YggX"/>
    <property type="match status" value="1"/>
</dbReference>
<keyword evidence="1 2" id="KW-0408">Iron</keyword>
<dbReference type="GO" id="GO:0034599">
    <property type="term" value="P:cellular response to oxidative stress"/>
    <property type="evidence" value="ECO:0007669"/>
    <property type="project" value="TreeGrafter"/>
</dbReference>
<comment type="function">
    <text evidence="2">Could be a mediator in iron transactions between iron acquisition and iron-requiring processes, such as synthesis and/or repair of Fe-S clusters in biosynthetic enzymes.</text>
</comment>
<protein>
    <recommendedName>
        <fullName evidence="2">Probable Fe(2+)-trafficking protein</fullName>
    </recommendedName>
</protein>
<dbReference type="Gene3D" id="1.10.3880.10">
    <property type="entry name" value="Fe(II) trafficking protein YggX"/>
    <property type="match status" value="1"/>
</dbReference>
<comment type="similarity">
    <text evidence="2">Belongs to the Fe(2+)-trafficking protein family.</text>
</comment>
<name>A0A9Q8TXP7_9ENTR</name>
<dbReference type="PIRSF" id="PIRSF029827">
    <property type="entry name" value="Fe_traffic_YggX"/>
    <property type="match status" value="1"/>
</dbReference>
<dbReference type="AlphaFoldDB" id="A0A9Q8TXP7"/>
<evidence type="ECO:0000256" key="2">
    <source>
        <dbReference type="HAMAP-Rule" id="MF_00686"/>
    </source>
</evidence>
<evidence type="ECO:0000313" key="3">
    <source>
        <dbReference type="EMBL" id="URJ27946.1"/>
    </source>
</evidence>
<accession>A0A9Q8TXP7</accession>
<sequence length="84" mass="10144">MSKIIYCVFLKKYAEGLDAPCYPGSLGKYIYEHVSKDAWMKWKNKQIILINENKLNMMNISDRAILEREMQFFLFGKDFRYKNY</sequence>
<evidence type="ECO:0000313" key="4">
    <source>
        <dbReference type="Proteomes" id="UP001056209"/>
    </source>
</evidence>
<evidence type="ECO:0000256" key="1">
    <source>
        <dbReference type="ARBA" id="ARBA00023004"/>
    </source>
</evidence>
<dbReference type="GO" id="GO:0005506">
    <property type="term" value="F:iron ion binding"/>
    <property type="evidence" value="ECO:0007669"/>
    <property type="project" value="UniProtKB-UniRule"/>
</dbReference>
<reference evidence="3" key="1">
    <citation type="submission" date="2022-05" db="EMBL/GenBank/DDBJ databases">
        <title>Impact of host demography and evolutionary history on endosymbiont molecular evolution: a test in carpenter ants (Genus Camponotus) and their Blochmannia endosymbionts.</title>
        <authorList>
            <person name="Manthey J.D."/>
            <person name="Giron J.C."/>
            <person name="Hruska J.P."/>
        </authorList>
    </citation>
    <scope>NUCLEOTIDE SEQUENCE</scope>
    <source>
        <strain evidence="3">C-039</strain>
    </source>
</reference>
<dbReference type="Proteomes" id="UP001056209">
    <property type="component" value="Chromosome"/>
</dbReference>
<dbReference type="SUPFAM" id="SSF111148">
    <property type="entry name" value="YggX-like"/>
    <property type="match status" value="1"/>
</dbReference>
<dbReference type="RefSeq" id="WP_250236626.1">
    <property type="nucleotide sequence ID" value="NZ_CP097753.1"/>
</dbReference>
<organism evidence="3 4">
    <name type="scientific">Candidatus Blochmannia vicinus</name>
    <name type="common">nom. nud.</name>
    <dbReference type="NCBI Taxonomy" id="251540"/>
    <lineage>
        <taxon>Bacteria</taxon>
        <taxon>Pseudomonadati</taxon>
        <taxon>Pseudomonadota</taxon>
        <taxon>Gammaproteobacteria</taxon>
        <taxon>Enterobacterales</taxon>
        <taxon>Enterobacteriaceae</taxon>
        <taxon>ant endosymbionts</taxon>
        <taxon>Candidatus Blochmanniella</taxon>
    </lineage>
</organism>